<reference evidence="10 12" key="1">
    <citation type="journal article" date="2016" name="BMC Genomics">
        <title>Consensus pan-genome assembly of the specialised wine bacterium Oenococcus oeni.</title>
        <authorList>
            <person name="Sternes P.R."/>
            <person name="Borneman A.R."/>
        </authorList>
    </citation>
    <scope>NUCLEOTIDE SEQUENCE [LARGE SCALE GENOMIC DNA]</scope>
    <source>
        <strain evidence="10 12">AWRIB661</strain>
    </source>
</reference>
<dbReference type="Gene3D" id="3.50.50.60">
    <property type="entry name" value="FAD/NAD(P)-binding domain"/>
    <property type="match status" value="2"/>
</dbReference>
<feature type="binding site" evidence="6">
    <location>
        <position position="122"/>
    </location>
    <ligand>
        <name>FAD</name>
        <dbReference type="ChEBI" id="CHEBI:57692"/>
    </ligand>
</feature>
<feature type="domain" description="FAD/NAD(P)-binding" evidence="8">
    <location>
        <begin position="6"/>
        <end position="310"/>
    </location>
</feature>
<feature type="binding site" evidence="6">
    <location>
        <position position="88"/>
    </location>
    <ligand>
        <name>FAD</name>
        <dbReference type="ChEBI" id="CHEBI:57692"/>
    </ligand>
</feature>
<dbReference type="AlphaFoldDB" id="A0A483B0D4"/>
<dbReference type="GO" id="GO:0004324">
    <property type="term" value="F:ferredoxin-NADP+ reductase activity"/>
    <property type="evidence" value="ECO:0007669"/>
    <property type="project" value="UniProtKB-UniRule"/>
</dbReference>
<feature type="binding site" evidence="6">
    <location>
        <position position="35"/>
    </location>
    <ligand>
        <name>FAD</name>
        <dbReference type="ChEBI" id="CHEBI:57692"/>
    </ligand>
</feature>
<dbReference type="InterPro" id="IPR022890">
    <property type="entry name" value="Fd--NADP_Rdtase_type_2"/>
</dbReference>
<dbReference type="PRINTS" id="PR00469">
    <property type="entry name" value="PNDRDTASEII"/>
</dbReference>
<dbReference type="GO" id="GO:0050660">
    <property type="term" value="F:flavin adenine dinucleotide binding"/>
    <property type="evidence" value="ECO:0007669"/>
    <property type="project" value="UniProtKB-UniRule"/>
</dbReference>
<dbReference type="Proteomes" id="UP000181728">
    <property type="component" value="Unassembled WGS sequence"/>
</dbReference>
<sequence length="346" mass="37674">MDNEIFDIAIIGAGPAGLFAQFYAGLRELKTALIEATPRIGGQITALYPEKTILDVAGFLGISGRDLVNELKLQTDLVDSKTFLNSEVTNLKKIASHFEIEINHHASFLAKSVIIASGNGSFSPRKIDVPGSSEAEQSGMLTYLLPGLSEVADKDFAVVGGGNTAVDYAVELIDHDCHVSLIHRRDNFRAMESSVTKLKNSRRTNFLTPMKITGLSPKKEKLEIELQSVPDGAVKRVSVDRLIGGFGFTASSRTINQWEEFPEQFNQGFLTNEAQMTSIAGIFAIGDASSYPGKSDLIATAFGEAPTAINQAVNYFDPDRGGPQHSTSLNKKEVFKHDRIKSRYNS</sequence>
<dbReference type="InterPro" id="IPR050097">
    <property type="entry name" value="Ferredoxin-NADP_redctase_2"/>
</dbReference>
<comment type="similarity">
    <text evidence="6">Belongs to the ferredoxin--NADP reductase type 2 family.</text>
</comment>
<dbReference type="EC" id="1.18.1.2" evidence="6"/>
<dbReference type="RefSeq" id="WP_002817422.1">
    <property type="nucleotide sequence ID" value="NZ_CP038451.1"/>
</dbReference>
<feature type="binding site" evidence="6">
    <location>
        <position position="48"/>
    </location>
    <ligand>
        <name>FAD</name>
        <dbReference type="ChEBI" id="CHEBI:57692"/>
    </ligand>
</feature>
<dbReference type="PANTHER" id="PTHR48105">
    <property type="entry name" value="THIOREDOXIN REDUCTASE 1-RELATED-RELATED"/>
    <property type="match status" value="1"/>
</dbReference>
<dbReference type="GO" id="GO:0004497">
    <property type="term" value="F:monooxygenase activity"/>
    <property type="evidence" value="ECO:0007669"/>
    <property type="project" value="UniProtKB-KW"/>
</dbReference>
<evidence type="ECO:0000313" key="13">
    <source>
        <dbReference type="Proteomes" id="UP000294726"/>
    </source>
</evidence>
<evidence type="ECO:0000256" key="4">
    <source>
        <dbReference type="ARBA" id="ARBA00022857"/>
    </source>
</evidence>
<evidence type="ECO:0000256" key="3">
    <source>
        <dbReference type="ARBA" id="ARBA00022827"/>
    </source>
</evidence>
<comment type="caution">
    <text evidence="6">Lacks conserved residue(s) required for the propagation of feature annotation.</text>
</comment>
<dbReference type="InterPro" id="IPR036188">
    <property type="entry name" value="FAD/NAD-bd_sf"/>
</dbReference>
<dbReference type="EMBL" id="WERV01000003">
    <property type="protein sequence ID" value="MDV7714992.1"/>
    <property type="molecule type" value="Genomic_DNA"/>
</dbReference>
<dbReference type="GO" id="GO:0050661">
    <property type="term" value="F:NADP binding"/>
    <property type="evidence" value="ECO:0007669"/>
    <property type="project" value="UniProtKB-UniRule"/>
</dbReference>
<proteinExistence type="inferred from homology"/>
<dbReference type="EMBL" id="MLOK01000010">
    <property type="protein sequence ID" value="OIM22134.1"/>
    <property type="molecule type" value="Genomic_DNA"/>
</dbReference>
<feature type="region of interest" description="Disordered" evidence="7">
    <location>
        <begin position="318"/>
        <end position="346"/>
    </location>
</feature>
<protein>
    <recommendedName>
        <fullName evidence="6">Ferredoxin--NADP reductase</fullName>
        <shortName evidence="6">FNR</shortName>
        <shortName evidence="6">Fd-NADP(+) reductase</shortName>
        <ecNumber evidence="6">1.18.1.2</ecNumber>
    </recommendedName>
</protein>
<comment type="cofactor">
    <cofactor evidence="6">
        <name>FAD</name>
        <dbReference type="ChEBI" id="CHEBI:57692"/>
    </cofactor>
    <text evidence="6">Binds 1 FAD per subunit.</text>
</comment>
<evidence type="ECO:0000256" key="7">
    <source>
        <dbReference type="SAM" id="MobiDB-lite"/>
    </source>
</evidence>
<dbReference type="PRINTS" id="PR00368">
    <property type="entry name" value="FADPNR"/>
</dbReference>
<evidence type="ECO:0000256" key="6">
    <source>
        <dbReference type="HAMAP-Rule" id="MF_01685"/>
    </source>
</evidence>
<dbReference type="Proteomes" id="UP001281024">
    <property type="component" value="Unassembled WGS sequence"/>
</dbReference>
<evidence type="ECO:0000313" key="10">
    <source>
        <dbReference type="EMBL" id="OIM22134.1"/>
    </source>
</evidence>
<dbReference type="SUPFAM" id="SSF51905">
    <property type="entry name" value="FAD/NAD(P)-binding domain"/>
    <property type="match status" value="1"/>
</dbReference>
<keyword evidence="4 6" id="KW-0521">NADP</keyword>
<keyword evidence="3 6" id="KW-0274">FAD</keyword>
<reference evidence="9" key="3">
    <citation type="submission" date="2019-10" db="EMBL/GenBank/DDBJ databases">
        <title>Malate fermentation in French cider.</title>
        <authorList>
            <person name="Cousin F.J."/>
            <person name="Medina Fernandez S."/>
            <person name="Misery B."/>
            <person name="Laplace J.-M."/>
            <person name="Cretenet M."/>
        </authorList>
    </citation>
    <scope>NUCLEOTIDE SEQUENCE</scope>
    <source>
        <strain evidence="9">UCMA15129</strain>
    </source>
</reference>
<evidence type="ECO:0000313" key="11">
    <source>
        <dbReference type="EMBL" id="VDB97156.1"/>
    </source>
</evidence>
<accession>A0A483B0D4</accession>
<dbReference type="Pfam" id="PF07992">
    <property type="entry name" value="Pyr_redox_2"/>
    <property type="match status" value="1"/>
</dbReference>
<feature type="binding site" evidence="6">
    <location>
        <position position="287"/>
    </location>
    <ligand>
        <name>FAD</name>
        <dbReference type="ChEBI" id="CHEBI:57692"/>
    </ligand>
</feature>
<comment type="catalytic activity">
    <reaction evidence="6">
        <text>2 reduced [2Fe-2S]-[ferredoxin] + NADP(+) + H(+) = 2 oxidized [2Fe-2S]-[ferredoxin] + NADPH</text>
        <dbReference type="Rhea" id="RHEA:20125"/>
        <dbReference type="Rhea" id="RHEA-COMP:10000"/>
        <dbReference type="Rhea" id="RHEA-COMP:10001"/>
        <dbReference type="ChEBI" id="CHEBI:15378"/>
        <dbReference type="ChEBI" id="CHEBI:33737"/>
        <dbReference type="ChEBI" id="CHEBI:33738"/>
        <dbReference type="ChEBI" id="CHEBI:57783"/>
        <dbReference type="ChEBI" id="CHEBI:58349"/>
        <dbReference type="EC" id="1.18.1.2"/>
    </reaction>
</comment>
<feature type="binding site" evidence="6">
    <location>
        <position position="43"/>
    </location>
    <ligand>
        <name>FAD</name>
        <dbReference type="ChEBI" id="CHEBI:57692"/>
    </ligand>
</feature>
<evidence type="ECO:0000259" key="8">
    <source>
        <dbReference type="Pfam" id="PF07992"/>
    </source>
</evidence>
<feature type="binding site" evidence="6">
    <location>
        <position position="327"/>
    </location>
    <ligand>
        <name>FAD</name>
        <dbReference type="ChEBI" id="CHEBI:57692"/>
    </ligand>
</feature>
<keyword evidence="5 6" id="KW-0560">Oxidoreductase</keyword>
<name>A0A483B0D4_OENOE</name>
<reference evidence="11 13" key="2">
    <citation type="submission" date="2018-08" db="EMBL/GenBank/DDBJ databases">
        <authorList>
            <person name="Lorentzen P. G. S. M."/>
        </authorList>
    </citation>
    <scope>NUCLEOTIDE SEQUENCE [LARGE SCALE GENOMIC DNA]</scope>
    <source>
        <strain evidence="11 13">CRBO_1381</strain>
    </source>
</reference>
<gene>
    <name evidence="10" type="ORF">ATX59_00855</name>
    <name evidence="9" type="ORF">GA838_04305</name>
    <name evidence="11" type="ORF">OENI_0164</name>
</gene>
<evidence type="ECO:0000256" key="1">
    <source>
        <dbReference type="ARBA" id="ARBA00011738"/>
    </source>
</evidence>
<evidence type="ECO:0000256" key="5">
    <source>
        <dbReference type="ARBA" id="ARBA00023002"/>
    </source>
</evidence>
<dbReference type="HAMAP" id="MF_01685">
    <property type="entry name" value="FENR2"/>
    <property type="match status" value="1"/>
</dbReference>
<dbReference type="InterPro" id="IPR023753">
    <property type="entry name" value="FAD/NAD-binding_dom"/>
</dbReference>
<keyword evidence="2 6" id="KW-0285">Flavoprotein</keyword>
<evidence type="ECO:0000256" key="2">
    <source>
        <dbReference type="ARBA" id="ARBA00022630"/>
    </source>
</evidence>
<dbReference type="Proteomes" id="UP000294726">
    <property type="component" value="Chromosome"/>
</dbReference>
<organism evidence="11 13">
    <name type="scientific">Oenococcus oeni</name>
    <name type="common">Leuconostoc oenos</name>
    <dbReference type="NCBI Taxonomy" id="1247"/>
    <lineage>
        <taxon>Bacteria</taxon>
        <taxon>Bacillati</taxon>
        <taxon>Bacillota</taxon>
        <taxon>Bacilli</taxon>
        <taxon>Lactobacillales</taxon>
        <taxon>Lactobacillaceae</taxon>
        <taxon>Oenococcus</taxon>
    </lineage>
</organism>
<comment type="subunit">
    <text evidence="1 6">Homodimer.</text>
</comment>
<dbReference type="EMBL" id="LR031358">
    <property type="protein sequence ID" value="VDB97156.1"/>
    <property type="molecule type" value="Genomic_DNA"/>
</dbReference>
<keyword evidence="9" id="KW-0503">Monooxygenase</keyword>
<evidence type="ECO:0000313" key="12">
    <source>
        <dbReference type="Proteomes" id="UP000181728"/>
    </source>
</evidence>
<evidence type="ECO:0000313" key="9">
    <source>
        <dbReference type="EMBL" id="MDV7714992.1"/>
    </source>
</evidence>